<accession>A0ABR3U5V5</accession>
<evidence type="ECO:0000313" key="3">
    <source>
        <dbReference type="Proteomes" id="UP001521184"/>
    </source>
</evidence>
<dbReference type="EMBL" id="JAKEKT020000002">
    <property type="protein sequence ID" value="KAL1651427.1"/>
    <property type="molecule type" value="Genomic_DNA"/>
</dbReference>
<feature type="region of interest" description="Disordered" evidence="1">
    <location>
        <begin position="31"/>
        <end position="106"/>
    </location>
</feature>
<name>A0ABR3U5V5_9PEZI</name>
<evidence type="ECO:0000256" key="1">
    <source>
        <dbReference type="SAM" id="MobiDB-lite"/>
    </source>
</evidence>
<gene>
    <name evidence="2" type="ORF">SLS58_000767</name>
</gene>
<sequence length="136" mass="14831">MAPSSPTSPRPSAQARRRSSIFSGFASLSLTSSHNQGRRGSKWSITSCFSESSNPDKEEGFSRHDYSPPVSPVAASFDQSTITSKRRSYVPKRGAEPFSISTTPMAPSKRMSYATQYGYRTPVSMTPVEIVVASKQ</sequence>
<evidence type="ECO:0000313" key="2">
    <source>
        <dbReference type="EMBL" id="KAL1651427.1"/>
    </source>
</evidence>
<feature type="compositionally biased region" description="Polar residues" evidence="1">
    <location>
        <begin position="43"/>
        <end position="53"/>
    </location>
</feature>
<feature type="compositionally biased region" description="Basic and acidic residues" evidence="1">
    <location>
        <begin position="54"/>
        <end position="66"/>
    </location>
</feature>
<dbReference type="Proteomes" id="UP001521184">
    <property type="component" value="Unassembled WGS sequence"/>
</dbReference>
<organism evidence="2 3">
    <name type="scientific">Diplodia intermedia</name>
    <dbReference type="NCBI Taxonomy" id="856260"/>
    <lineage>
        <taxon>Eukaryota</taxon>
        <taxon>Fungi</taxon>
        <taxon>Dikarya</taxon>
        <taxon>Ascomycota</taxon>
        <taxon>Pezizomycotina</taxon>
        <taxon>Dothideomycetes</taxon>
        <taxon>Dothideomycetes incertae sedis</taxon>
        <taxon>Botryosphaeriales</taxon>
        <taxon>Botryosphaeriaceae</taxon>
        <taxon>Diplodia</taxon>
    </lineage>
</organism>
<proteinExistence type="predicted"/>
<comment type="caution">
    <text evidence="2">The sequence shown here is derived from an EMBL/GenBank/DDBJ whole genome shotgun (WGS) entry which is preliminary data.</text>
</comment>
<keyword evidence="3" id="KW-1185">Reference proteome</keyword>
<protein>
    <submittedName>
        <fullName evidence="2">Uncharacterized protein</fullName>
    </submittedName>
</protein>
<reference evidence="2 3" key="1">
    <citation type="journal article" date="2023" name="Plant Dis.">
        <title>First Report of Diplodia intermedia Causing Canker and Dieback Diseases on Apple Trees in Canada.</title>
        <authorList>
            <person name="Ellouze W."/>
            <person name="Ilyukhin E."/>
            <person name="Sulman M."/>
            <person name="Ali S."/>
        </authorList>
    </citation>
    <scope>NUCLEOTIDE SEQUENCE [LARGE SCALE GENOMIC DNA]</scope>
    <source>
        <strain evidence="2 3">M45-28</strain>
    </source>
</reference>